<dbReference type="RefSeq" id="WP_150022031.1">
    <property type="nucleotide sequence ID" value="NZ_VWOJ01000001.1"/>
</dbReference>
<gene>
    <name evidence="1" type="ORF">F1654_03115</name>
</gene>
<keyword evidence="2" id="KW-1185">Reference proteome</keyword>
<evidence type="ECO:0000313" key="1">
    <source>
        <dbReference type="EMBL" id="KAA5805000.1"/>
    </source>
</evidence>
<dbReference type="EMBL" id="VWOJ01000001">
    <property type="protein sequence ID" value="KAA5805000.1"/>
    <property type="molecule type" value="Genomic_DNA"/>
</dbReference>
<evidence type="ECO:0000313" key="2">
    <source>
        <dbReference type="Proteomes" id="UP000325122"/>
    </source>
</evidence>
<organism evidence="1 2">
    <name type="scientific">Alkalicaulis satelles</name>
    <dbReference type="NCBI Taxonomy" id="2609175"/>
    <lineage>
        <taxon>Bacteria</taxon>
        <taxon>Pseudomonadati</taxon>
        <taxon>Pseudomonadota</taxon>
        <taxon>Alphaproteobacteria</taxon>
        <taxon>Maricaulales</taxon>
        <taxon>Maricaulaceae</taxon>
        <taxon>Alkalicaulis</taxon>
    </lineage>
</organism>
<dbReference type="Proteomes" id="UP000325122">
    <property type="component" value="Unassembled WGS sequence"/>
</dbReference>
<name>A0A5M6ZL11_9PROT</name>
<reference evidence="1 2" key="1">
    <citation type="submission" date="2019-09" db="EMBL/GenBank/DDBJ databases">
        <authorList>
            <person name="Kevbrin V."/>
            <person name="Grouzdev D.S."/>
        </authorList>
    </citation>
    <scope>NUCLEOTIDE SEQUENCE [LARGE SCALE GENOMIC DNA]</scope>
    <source>
        <strain evidence="1 2">G-192</strain>
    </source>
</reference>
<sequence length="186" mass="20215">MTVLVIASALTLAFAEQDDARDLELQPGVTSWYEPCGPVCGPERNPVLTPSEGRRVPVPGTLVSLINDCHTLITRMADDEIADIGDYDIHVMEWGADQPATLGSSGRQPDGAAYKIVFMQRMIARQYLDTGNPDGPFYVGFGGSGAGVMLICRAEWGDNSWVISDARTQRSSFWPSPNLVIEAPQE</sequence>
<accession>A0A5M6ZL11</accession>
<comment type="caution">
    <text evidence="1">The sequence shown here is derived from an EMBL/GenBank/DDBJ whole genome shotgun (WGS) entry which is preliminary data.</text>
</comment>
<protein>
    <submittedName>
        <fullName evidence="1">Uncharacterized protein</fullName>
    </submittedName>
</protein>
<proteinExistence type="predicted"/>
<dbReference type="AlphaFoldDB" id="A0A5M6ZL11"/>